<dbReference type="AlphaFoldDB" id="A0A369NCJ1"/>
<dbReference type="EMBL" id="PPTY01000001">
    <property type="protein sequence ID" value="RDB89067.1"/>
    <property type="molecule type" value="Genomic_DNA"/>
</dbReference>
<dbReference type="GO" id="GO:0006310">
    <property type="term" value="P:DNA recombination"/>
    <property type="evidence" value="ECO:0007669"/>
    <property type="project" value="InterPro"/>
</dbReference>
<dbReference type="NCBIfam" id="TIGR01913">
    <property type="entry name" value="bet_lambda"/>
    <property type="match status" value="1"/>
</dbReference>
<proteinExistence type="predicted"/>
<dbReference type="Proteomes" id="UP000253857">
    <property type="component" value="Unassembled WGS sequence"/>
</dbReference>
<dbReference type="InterPro" id="IPR010183">
    <property type="entry name" value="Phage_lambda_Bet"/>
</dbReference>
<dbReference type="RefSeq" id="WP_052106139.1">
    <property type="nucleotide sequence ID" value="NZ_PPTY01000001.1"/>
</dbReference>
<dbReference type="Pfam" id="PF03837">
    <property type="entry name" value="RecT"/>
    <property type="match status" value="1"/>
</dbReference>
<gene>
    <name evidence="1" type="primary">bet</name>
    <name evidence="1" type="ORF">C1871_00945</name>
</gene>
<accession>A0A369NCJ1</accession>
<organism evidence="1 2">
    <name type="scientific">Eggerthella lenta</name>
    <name type="common">Eubacterium lentum</name>
    <dbReference type="NCBI Taxonomy" id="84112"/>
    <lineage>
        <taxon>Bacteria</taxon>
        <taxon>Bacillati</taxon>
        <taxon>Actinomycetota</taxon>
        <taxon>Coriobacteriia</taxon>
        <taxon>Eggerthellales</taxon>
        <taxon>Eggerthellaceae</taxon>
        <taxon>Eggerthella</taxon>
    </lineage>
</organism>
<sequence length="269" mass="29302">MASNALIAYKLDNGDDMNLTPGRVRELLVNGDKDKVSDREVTNFMMLCKAHRLNPFTREAYLIKYGSSPATMVVGKEVFTKRAQKNPRFKGFEAGVSVLSSDKTKLTRRDGSMVVEGETLVGGWCRVYVDGYENPMFDEVSMREYSTGKSNWTSKPATMIRKTAIVHALREAFPDEFGGLYDAVEMGVGEEDMPEGDVEQPRIEAVYETADEASAAPDGAEEEKGLAGLATEAVCANCGNVVSEVAADATAQDLDAGMACCESPSYELR</sequence>
<reference evidence="1 2" key="1">
    <citation type="journal article" date="2018" name="Elife">
        <title>Discovery and characterization of a prevalent human gut bacterial enzyme sufficient for the inactivation of a family of plant toxins.</title>
        <authorList>
            <person name="Koppel N."/>
            <person name="Bisanz J.E."/>
            <person name="Pandelia M.E."/>
            <person name="Turnbaugh P.J."/>
            <person name="Balskus E.P."/>
        </authorList>
    </citation>
    <scope>NUCLEOTIDE SEQUENCE [LARGE SCALE GENOMIC DNA]</scope>
    <source>
        <strain evidence="1 2">FAA1-1-60AUCSF</strain>
    </source>
</reference>
<dbReference type="InterPro" id="IPR018330">
    <property type="entry name" value="RecT_fam"/>
</dbReference>
<name>A0A369NCJ1_EGGLN</name>
<evidence type="ECO:0000313" key="2">
    <source>
        <dbReference type="Proteomes" id="UP000253857"/>
    </source>
</evidence>
<protein>
    <submittedName>
        <fullName evidence="1">Phage recombination protein Bet</fullName>
    </submittedName>
</protein>
<dbReference type="GO" id="GO:0003677">
    <property type="term" value="F:DNA binding"/>
    <property type="evidence" value="ECO:0007669"/>
    <property type="project" value="InterPro"/>
</dbReference>
<evidence type="ECO:0000313" key="1">
    <source>
        <dbReference type="EMBL" id="RDB89067.1"/>
    </source>
</evidence>
<comment type="caution">
    <text evidence="1">The sequence shown here is derived from an EMBL/GenBank/DDBJ whole genome shotgun (WGS) entry which is preliminary data.</text>
</comment>